<dbReference type="PANTHER" id="PTHR34618:SF1">
    <property type="entry name" value="SECRETED PROTEIN"/>
    <property type="match status" value="1"/>
</dbReference>
<proteinExistence type="predicted"/>
<dbReference type="EMBL" id="SRPY01000396">
    <property type="protein sequence ID" value="KAG5925040.1"/>
    <property type="molecule type" value="Genomic_DNA"/>
</dbReference>
<gene>
    <name evidence="1" type="ORF">E4U42_004491</name>
</gene>
<accession>A0A8K0J4Y3</accession>
<evidence type="ECO:0000313" key="2">
    <source>
        <dbReference type="Proteomes" id="UP000811619"/>
    </source>
</evidence>
<evidence type="ECO:0008006" key="3">
    <source>
        <dbReference type="Google" id="ProtNLM"/>
    </source>
</evidence>
<reference evidence="1" key="1">
    <citation type="journal article" date="2020" name="bioRxiv">
        <title>Whole genome comparisons of ergot fungi reveals the divergence and evolution of species within the genus Claviceps are the result of varying mechanisms driving genome evolution and host range expansion.</title>
        <authorList>
            <person name="Wyka S.A."/>
            <person name="Mondo S.J."/>
            <person name="Liu M."/>
            <person name="Dettman J."/>
            <person name="Nalam V."/>
            <person name="Broders K.D."/>
        </authorList>
    </citation>
    <scope>NUCLEOTIDE SEQUENCE</scope>
    <source>
        <strain evidence="1">CCC 489</strain>
    </source>
</reference>
<evidence type="ECO:0000313" key="1">
    <source>
        <dbReference type="EMBL" id="KAG5925040.1"/>
    </source>
</evidence>
<dbReference type="PANTHER" id="PTHR34618">
    <property type="entry name" value="SURFACE PROTEIN MAS1, PUTATIVE-RELATED"/>
    <property type="match status" value="1"/>
</dbReference>
<organism evidence="1 2">
    <name type="scientific">Claviceps africana</name>
    <dbReference type="NCBI Taxonomy" id="83212"/>
    <lineage>
        <taxon>Eukaryota</taxon>
        <taxon>Fungi</taxon>
        <taxon>Dikarya</taxon>
        <taxon>Ascomycota</taxon>
        <taxon>Pezizomycotina</taxon>
        <taxon>Sordariomycetes</taxon>
        <taxon>Hypocreomycetidae</taxon>
        <taxon>Hypocreales</taxon>
        <taxon>Clavicipitaceae</taxon>
        <taxon>Claviceps</taxon>
    </lineage>
</organism>
<dbReference type="Proteomes" id="UP000811619">
    <property type="component" value="Unassembled WGS sequence"/>
</dbReference>
<keyword evidence="2" id="KW-1185">Reference proteome</keyword>
<dbReference type="InterPro" id="IPR021476">
    <property type="entry name" value="Egh16-like"/>
</dbReference>
<dbReference type="OrthoDB" id="5310497at2759"/>
<protein>
    <recommendedName>
        <fullName evidence="3">Cell surface protein (Mas1)</fullName>
    </recommendedName>
</protein>
<dbReference type="AlphaFoldDB" id="A0A8K0J4Y3"/>
<comment type="caution">
    <text evidence="1">The sequence shown here is derived from an EMBL/GenBank/DDBJ whole genome shotgun (WGS) entry which is preliminary data.</text>
</comment>
<sequence length="307" mass="31794">MRYSIVFTALAATSVSGHGLIRTIEGANGVSMPGLTVTDGTPRNCVVNSCGAQADTGIIRDADIASGKVGPMGMTQGSGKVDVAAHIANFMGSGNALPANKGAQSATGVEDDLSGLFGGAKDRREEHKRQMNDLFSGLGTLPVVGIIGTGGEHKTWPVETINGDMRGQGAQKGLPTCDENGVVSLVYWQVNQDGAGPMTAAIDCTSGGTDAKAFQSAKVLKDVAGSGITGLSFATNTEYPMQVQMPEGMTCDGEVAGVKNVCIVRVRNQAIAGPFGGGAAFTQSKESRKRAIAWRLKKRMQIGGRWE</sequence>
<dbReference type="Pfam" id="PF11327">
    <property type="entry name" value="Egh16-like"/>
    <property type="match status" value="1"/>
</dbReference>
<name>A0A8K0J4Y3_9HYPO</name>